<evidence type="ECO:0000313" key="3">
    <source>
        <dbReference type="Proteomes" id="UP000693946"/>
    </source>
</evidence>
<sequence length="257" mass="28915">MALGVAVSTLHIGGSDMLVVCLLTRDNSNIRQHPEHGAGYTLYWSGKGKDESGLSGVGFMIKTSIANKLLNLPVRHSDHCMSLRQPLHEDKFATLISAYAPTHQADTLTKEAFYSELRNLLSKVNVVEKVLVIGDFNAGVGTDSDMWPGYFDDMGFMWLHSGNCTQWKRDSENWTPWKQDSGNCTPWKQDSGNCTQWKRDSGNWTPWKQDSGNCTQWKRDSGNGAQWKLDTMETGHNGNETVETGHQWKLDTMETRN</sequence>
<keyword evidence="3" id="KW-1185">Reference proteome</keyword>
<proteinExistence type="predicted"/>
<dbReference type="AlphaFoldDB" id="A0AAV6R0C4"/>
<feature type="compositionally biased region" description="Polar residues" evidence="1">
    <location>
        <begin position="198"/>
        <end position="216"/>
    </location>
</feature>
<evidence type="ECO:0000256" key="1">
    <source>
        <dbReference type="SAM" id="MobiDB-lite"/>
    </source>
</evidence>
<accession>A0AAV6R0C4</accession>
<reference evidence="2 3" key="1">
    <citation type="journal article" date="2021" name="Sci. Rep.">
        <title>Chromosome anchoring in Senegalese sole (Solea senegalensis) reveals sex-associated markers and genome rearrangements in flatfish.</title>
        <authorList>
            <person name="Guerrero-Cozar I."/>
            <person name="Gomez-Garrido J."/>
            <person name="Berbel C."/>
            <person name="Martinez-Blanch J.F."/>
            <person name="Alioto T."/>
            <person name="Claros M.G."/>
            <person name="Gagnaire P.A."/>
            <person name="Manchado M."/>
        </authorList>
    </citation>
    <scope>NUCLEOTIDE SEQUENCE [LARGE SCALE GENOMIC DNA]</scope>
    <source>
        <strain evidence="2">Sse05_10M</strain>
    </source>
</reference>
<dbReference type="EMBL" id="JAGKHQ010000014">
    <property type="protein sequence ID" value="KAG7498742.1"/>
    <property type="molecule type" value="Genomic_DNA"/>
</dbReference>
<protein>
    <recommendedName>
        <fullName evidence="4">Endonuclease/exonuclease/phosphatase domain-containing protein</fullName>
    </recommendedName>
</protein>
<dbReference type="Proteomes" id="UP000693946">
    <property type="component" value="Linkage Group LG21"/>
</dbReference>
<evidence type="ECO:0000313" key="2">
    <source>
        <dbReference type="EMBL" id="KAG7498742.1"/>
    </source>
</evidence>
<organism evidence="2 3">
    <name type="scientific">Solea senegalensis</name>
    <name type="common">Senegalese sole</name>
    <dbReference type="NCBI Taxonomy" id="28829"/>
    <lineage>
        <taxon>Eukaryota</taxon>
        <taxon>Metazoa</taxon>
        <taxon>Chordata</taxon>
        <taxon>Craniata</taxon>
        <taxon>Vertebrata</taxon>
        <taxon>Euteleostomi</taxon>
        <taxon>Actinopterygii</taxon>
        <taxon>Neopterygii</taxon>
        <taxon>Teleostei</taxon>
        <taxon>Neoteleostei</taxon>
        <taxon>Acanthomorphata</taxon>
        <taxon>Carangaria</taxon>
        <taxon>Pleuronectiformes</taxon>
        <taxon>Pleuronectoidei</taxon>
        <taxon>Soleidae</taxon>
        <taxon>Solea</taxon>
    </lineage>
</organism>
<evidence type="ECO:0008006" key="4">
    <source>
        <dbReference type="Google" id="ProtNLM"/>
    </source>
</evidence>
<comment type="caution">
    <text evidence="2">The sequence shown here is derived from an EMBL/GenBank/DDBJ whole genome shotgun (WGS) entry which is preliminary data.</text>
</comment>
<gene>
    <name evidence="2" type="ORF">JOB18_019357</name>
</gene>
<feature type="region of interest" description="Disordered" evidence="1">
    <location>
        <begin position="198"/>
        <end position="223"/>
    </location>
</feature>
<name>A0AAV6R0C4_SOLSE</name>